<protein>
    <submittedName>
        <fullName evidence="1">Uncharacterized protein</fullName>
    </submittedName>
</protein>
<dbReference type="PANTHER" id="PTHR42044">
    <property type="entry name" value="DUF676 DOMAIN-CONTAINING PROTEIN-RELATED"/>
    <property type="match status" value="1"/>
</dbReference>
<dbReference type="Proteomes" id="UP001303115">
    <property type="component" value="Unassembled WGS sequence"/>
</dbReference>
<name>A0AAN6SQQ8_9PEZI</name>
<sequence length="461" mass="50819">MLVDAIQFAQWSTTSAAKWVVAGLGDPNAIVDGAEKIFNKARDDEHRQLLRVVLSWLLISGMLRHANPATLLEFTASIVETTLAALLQNVGQLPIIRHGILSNSVNAPTLELVWGQRAELVSFLVDIIECAKCFVPANGRPAPDPQALRVEYNELDVSKPENRHAIICQLQRLAKSVVAILRTSAHGDGLPEIIMREEDTRLDTDTDRIGTTPNDLIRVASGSSPPRRKQHWLFVNGIGGEYHWLDLACKKLKERFGRNTVGVFNRGDGILWDLVECAGERSHREQGNTTSKDNLIQRTASSMEAQALLGESLGLMLQQAGPDAVVVAHSQGCLLLRLVLEDLANTDDKKIHKQMEDNLCVFTFGNPSIHWKVENRPDVALASYSCRTEHFANNTDFVAKLGVLSDETGGDNGYSNVFVNESWKGHLFGAQYSLDDGDYNGGHESWLLNCRNAHQPIGPPA</sequence>
<accession>A0AAN6SQQ8</accession>
<organism evidence="1 2">
    <name type="scientific">Parachaetomium inaequale</name>
    <dbReference type="NCBI Taxonomy" id="2588326"/>
    <lineage>
        <taxon>Eukaryota</taxon>
        <taxon>Fungi</taxon>
        <taxon>Dikarya</taxon>
        <taxon>Ascomycota</taxon>
        <taxon>Pezizomycotina</taxon>
        <taxon>Sordariomycetes</taxon>
        <taxon>Sordariomycetidae</taxon>
        <taxon>Sordariales</taxon>
        <taxon>Chaetomiaceae</taxon>
        <taxon>Parachaetomium</taxon>
    </lineage>
</organism>
<dbReference type="PANTHER" id="PTHR42044:SF2">
    <property type="entry name" value="DUF676 DOMAIN-CONTAINING PROTEIN"/>
    <property type="match status" value="1"/>
</dbReference>
<dbReference type="AlphaFoldDB" id="A0AAN6SQQ8"/>
<evidence type="ECO:0000313" key="2">
    <source>
        <dbReference type="Proteomes" id="UP001303115"/>
    </source>
</evidence>
<dbReference type="EMBL" id="MU854410">
    <property type="protein sequence ID" value="KAK4039112.1"/>
    <property type="molecule type" value="Genomic_DNA"/>
</dbReference>
<evidence type="ECO:0000313" key="1">
    <source>
        <dbReference type="EMBL" id="KAK4039112.1"/>
    </source>
</evidence>
<keyword evidence="2" id="KW-1185">Reference proteome</keyword>
<comment type="caution">
    <text evidence="1">The sequence shown here is derived from an EMBL/GenBank/DDBJ whole genome shotgun (WGS) entry which is preliminary data.</text>
</comment>
<proteinExistence type="predicted"/>
<reference evidence="2" key="1">
    <citation type="journal article" date="2023" name="Mol. Phylogenet. Evol.">
        <title>Genome-scale phylogeny and comparative genomics of the fungal order Sordariales.</title>
        <authorList>
            <person name="Hensen N."/>
            <person name="Bonometti L."/>
            <person name="Westerberg I."/>
            <person name="Brannstrom I.O."/>
            <person name="Guillou S."/>
            <person name="Cros-Aarteil S."/>
            <person name="Calhoun S."/>
            <person name="Haridas S."/>
            <person name="Kuo A."/>
            <person name="Mondo S."/>
            <person name="Pangilinan J."/>
            <person name="Riley R."/>
            <person name="LaButti K."/>
            <person name="Andreopoulos B."/>
            <person name="Lipzen A."/>
            <person name="Chen C."/>
            <person name="Yan M."/>
            <person name="Daum C."/>
            <person name="Ng V."/>
            <person name="Clum A."/>
            <person name="Steindorff A."/>
            <person name="Ohm R.A."/>
            <person name="Martin F."/>
            <person name="Silar P."/>
            <person name="Natvig D.O."/>
            <person name="Lalanne C."/>
            <person name="Gautier V."/>
            <person name="Ament-Velasquez S.L."/>
            <person name="Kruys A."/>
            <person name="Hutchinson M.I."/>
            <person name="Powell A.J."/>
            <person name="Barry K."/>
            <person name="Miller A.N."/>
            <person name="Grigoriev I.V."/>
            <person name="Debuchy R."/>
            <person name="Gladieux P."/>
            <person name="Hiltunen Thoren M."/>
            <person name="Johannesson H."/>
        </authorList>
    </citation>
    <scope>NUCLEOTIDE SEQUENCE [LARGE SCALE GENOMIC DNA]</scope>
    <source>
        <strain evidence="2">CBS 284.82</strain>
    </source>
</reference>
<gene>
    <name evidence="1" type="ORF">C8A01DRAFT_16875</name>
</gene>